<feature type="non-terminal residue" evidence="1">
    <location>
        <position position="1"/>
    </location>
</feature>
<name>A0A0F9GSK2_9ZZZZ</name>
<organism evidence="1">
    <name type="scientific">marine sediment metagenome</name>
    <dbReference type="NCBI Taxonomy" id="412755"/>
    <lineage>
        <taxon>unclassified sequences</taxon>
        <taxon>metagenomes</taxon>
        <taxon>ecological metagenomes</taxon>
    </lineage>
</organism>
<reference evidence="1" key="1">
    <citation type="journal article" date="2015" name="Nature">
        <title>Complex archaea that bridge the gap between prokaryotes and eukaryotes.</title>
        <authorList>
            <person name="Spang A."/>
            <person name="Saw J.H."/>
            <person name="Jorgensen S.L."/>
            <person name="Zaremba-Niedzwiedzka K."/>
            <person name="Martijn J."/>
            <person name="Lind A.E."/>
            <person name="van Eijk R."/>
            <person name="Schleper C."/>
            <person name="Guy L."/>
            <person name="Ettema T.J."/>
        </authorList>
    </citation>
    <scope>NUCLEOTIDE SEQUENCE</scope>
</reference>
<accession>A0A0F9GSK2</accession>
<sequence>NVGADIEELIQDYKERKNGNDQRRKK</sequence>
<protein>
    <submittedName>
        <fullName evidence="1">Uncharacterized protein</fullName>
    </submittedName>
</protein>
<evidence type="ECO:0000313" key="1">
    <source>
        <dbReference type="EMBL" id="KKL66117.1"/>
    </source>
</evidence>
<dbReference type="EMBL" id="LAZR01027310">
    <property type="protein sequence ID" value="KKL66117.1"/>
    <property type="molecule type" value="Genomic_DNA"/>
</dbReference>
<proteinExistence type="predicted"/>
<comment type="caution">
    <text evidence="1">The sequence shown here is derived from an EMBL/GenBank/DDBJ whole genome shotgun (WGS) entry which is preliminary data.</text>
</comment>
<gene>
    <name evidence="1" type="ORF">LCGC14_2148240</name>
</gene>
<dbReference type="AlphaFoldDB" id="A0A0F9GSK2"/>